<gene>
    <name evidence="2" type="ORF">FNV44_00640</name>
</gene>
<dbReference type="AlphaFoldDB" id="A0A553IHA7"/>
<dbReference type="GeneID" id="41339141"/>
<dbReference type="Pfam" id="PF22746">
    <property type="entry name" value="SHOCT-like_DUF2089-C"/>
    <property type="match status" value="1"/>
</dbReference>
<proteinExistence type="predicted"/>
<dbReference type="RefSeq" id="WP_012242936.1">
    <property type="nucleotide sequence ID" value="NZ_CP103951.1"/>
</dbReference>
<dbReference type="InterPro" id="IPR053959">
    <property type="entry name" value="YvlB/LiaX_N"/>
</dbReference>
<dbReference type="Proteomes" id="UP000315938">
    <property type="component" value="Unassembled WGS sequence"/>
</dbReference>
<feature type="domain" description="YvlB/LiaX N-terminal" evidence="1">
    <location>
        <begin position="6"/>
        <end position="37"/>
    </location>
</feature>
<comment type="caution">
    <text evidence="2">The sequence shown here is derived from an EMBL/GenBank/DDBJ whole genome shotgun (WGS) entry which is preliminary data.</text>
</comment>
<evidence type="ECO:0000313" key="3">
    <source>
        <dbReference type="Proteomes" id="UP000315938"/>
    </source>
</evidence>
<name>A0A553IHA7_ACHLA</name>
<protein>
    <recommendedName>
        <fullName evidence="1">YvlB/LiaX N-terminal domain-containing protein</fullName>
    </recommendedName>
</protein>
<dbReference type="EMBL" id="VKID01000001">
    <property type="protein sequence ID" value="TRX99580.1"/>
    <property type="molecule type" value="Genomic_DNA"/>
</dbReference>
<sequence>MDNLKEERLQILELLKSGVITPDEAEKLLSALMDKPEQELITVPNEKKQSFRMLKIIVDTADGEKVRINIPVEFAKLLKNGKFGNAKLDDYEIDLDSILMMVNQGVLGEILTVDTEDGDKVRIIVE</sequence>
<accession>A0A553IHA7</accession>
<reference evidence="2 3" key="1">
    <citation type="submission" date="2019-07" db="EMBL/GenBank/DDBJ databases">
        <title>Genome sequence of Acholeplasma laidlawii strain with increased resistance to erythromycin.</title>
        <authorList>
            <person name="Medvedeva E.S."/>
            <person name="Baranova N.B."/>
            <person name="Siniagina M.N."/>
            <person name="Mouzykantov A."/>
            <person name="Chernova O.A."/>
            <person name="Chernov V.M."/>
        </authorList>
    </citation>
    <scope>NUCLEOTIDE SEQUENCE [LARGE SCALE GENOMIC DNA]</scope>
    <source>
        <strain evidence="2 3">PG8REry</strain>
    </source>
</reference>
<evidence type="ECO:0000259" key="1">
    <source>
        <dbReference type="Pfam" id="PF22746"/>
    </source>
</evidence>
<organism evidence="2 3">
    <name type="scientific">Acholeplasma laidlawii</name>
    <dbReference type="NCBI Taxonomy" id="2148"/>
    <lineage>
        <taxon>Bacteria</taxon>
        <taxon>Bacillati</taxon>
        <taxon>Mycoplasmatota</taxon>
        <taxon>Mollicutes</taxon>
        <taxon>Acholeplasmatales</taxon>
        <taxon>Acholeplasmataceae</taxon>
        <taxon>Acholeplasma</taxon>
    </lineage>
</organism>
<evidence type="ECO:0000313" key="2">
    <source>
        <dbReference type="EMBL" id="TRX99580.1"/>
    </source>
</evidence>